<protein>
    <submittedName>
        <fullName evidence="2">Uncharacterized protein</fullName>
    </submittedName>
</protein>
<dbReference type="HOGENOM" id="CLU_125188_0_0_1"/>
<feature type="compositionally biased region" description="Basic and acidic residues" evidence="1">
    <location>
        <begin position="67"/>
        <end position="79"/>
    </location>
</feature>
<organism evidence="2">
    <name type="scientific">Oryza glumipatula</name>
    <dbReference type="NCBI Taxonomy" id="40148"/>
    <lineage>
        <taxon>Eukaryota</taxon>
        <taxon>Viridiplantae</taxon>
        <taxon>Streptophyta</taxon>
        <taxon>Embryophyta</taxon>
        <taxon>Tracheophyta</taxon>
        <taxon>Spermatophyta</taxon>
        <taxon>Magnoliopsida</taxon>
        <taxon>Liliopsida</taxon>
        <taxon>Poales</taxon>
        <taxon>Poaceae</taxon>
        <taxon>BOP clade</taxon>
        <taxon>Oryzoideae</taxon>
        <taxon>Oryzeae</taxon>
        <taxon>Oryzinae</taxon>
        <taxon>Oryza</taxon>
    </lineage>
</organism>
<evidence type="ECO:0000256" key="1">
    <source>
        <dbReference type="SAM" id="MobiDB-lite"/>
    </source>
</evidence>
<evidence type="ECO:0000313" key="2">
    <source>
        <dbReference type="EnsemblPlants" id="OGLUM01G16070.2"/>
    </source>
</evidence>
<name>A0A0D9Y7X9_9ORYZ</name>
<reference evidence="2" key="3">
    <citation type="submission" date="2018-05" db="EMBL/GenBank/DDBJ databases">
        <title>OgluRS3 (Oryza glumaepatula Reference Sequence Version 3).</title>
        <authorList>
            <person name="Zhang J."/>
            <person name="Kudrna D."/>
            <person name="Lee S."/>
            <person name="Talag J."/>
            <person name="Welchert J."/>
            <person name="Wing R.A."/>
        </authorList>
    </citation>
    <scope>NUCLEOTIDE SEQUENCE [LARGE SCALE GENOMIC DNA]</scope>
</reference>
<dbReference type="Gramene" id="OGLUM01G16070.2">
    <property type="protein sequence ID" value="OGLUM01G16070.2"/>
    <property type="gene ID" value="OGLUM01G16070"/>
</dbReference>
<reference evidence="2" key="2">
    <citation type="submission" date="2015-04" db="UniProtKB">
        <authorList>
            <consortium name="EnsemblPlants"/>
        </authorList>
    </citation>
    <scope>IDENTIFICATION</scope>
</reference>
<feature type="region of interest" description="Disordered" evidence="1">
    <location>
        <begin position="37"/>
        <end position="79"/>
    </location>
</feature>
<reference evidence="2" key="1">
    <citation type="submission" date="2013-08" db="EMBL/GenBank/DDBJ databases">
        <title>Oryza genome evolution.</title>
        <authorList>
            <person name="Wing R.A."/>
            <person name="Panaud O."/>
            <person name="Oliveira A.C."/>
        </authorList>
    </citation>
    <scope>NUCLEOTIDE SEQUENCE</scope>
</reference>
<dbReference type="EnsemblPlants" id="OGLUM01G16070.2">
    <property type="protein sequence ID" value="OGLUM01G16070.2"/>
    <property type="gene ID" value="OGLUM01G16070"/>
</dbReference>
<evidence type="ECO:0000313" key="3">
    <source>
        <dbReference type="Proteomes" id="UP000026961"/>
    </source>
</evidence>
<dbReference type="AlphaFoldDB" id="A0A0D9Y7X9"/>
<dbReference type="Proteomes" id="UP000026961">
    <property type="component" value="Chromosome 1"/>
</dbReference>
<keyword evidence="3" id="KW-1185">Reference proteome</keyword>
<accession>A0A0D9Y7X9</accession>
<proteinExistence type="predicted"/>
<sequence length="139" mass="15722">MARNGFCSGRNEVARFQIWSGLEASFVSAGPNWKRARFGLPPPRSWPGSNPHLRPSGSNPDARRRRAAGDARRRHGCRCEQTVRKRTDIDGDRDRFPSDVRTLRRLLAVPRIGEDEPPPSWDFVLTVVYFGKTGEMVCS</sequence>